<reference evidence="1" key="2">
    <citation type="submission" date="2025-08" db="UniProtKB">
        <authorList>
            <consortium name="Ensembl"/>
        </authorList>
    </citation>
    <scope>IDENTIFICATION</scope>
</reference>
<proteinExistence type="predicted"/>
<keyword evidence="2" id="KW-1185">Reference proteome</keyword>
<protein>
    <recommendedName>
        <fullName evidence="3">Hexosyltransferase</fullName>
    </recommendedName>
</protein>
<evidence type="ECO:0000313" key="2">
    <source>
        <dbReference type="Proteomes" id="UP000314982"/>
    </source>
</evidence>
<dbReference type="STRING" id="62062.ENSHHUP00000028480"/>
<reference evidence="1" key="3">
    <citation type="submission" date="2025-09" db="UniProtKB">
        <authorList>
            <consortium name="Ensembl"/>
        </authorList>
    </citation>
    <scope>IDENTIFICATION</scope>
</reference>
<evidence type="ECO:0008006" key="3">
    <source>
        <dbReference type="Google" id="ProtNLM"/>
    </source>
</evidence>
<dbReference type="AlphaFoldDB" id="A0A4W5LTV9"/>
<reference evidence="2" key="1">
    <citation type="submission" date="2018-06" db="EMBL/GenBank/DDBJ databases">
        <title>Genome assembly of Danube salmon.</title>
        <authorList>
            <person name="Macqueen D.J."/>
            <person name="Gundappa M.K."/>
        </authorList>
    </citation>
    <scope>NUCLEOTIDE SEQUENCE [LARGE SCALE GENOMIC DNA]</scope>
</reference>
<dbReference type="Ensembl" id="ENSHHUT00000029650.1">
    <property type="protein sequence ID" value="ENSHHUP00000028480.1"/>
    <property type="gene ID" value="ENSHHUG00000018145.1"/>
</dbReference>
<name>A0A4W5LTV9_9TELE</name>
<accession>A0A4W5LTV9</accession>
<sequence length="85" mass="9899">MFNMDCLYTVHMNPPSLFPCIYVYAADFNFTDEGSAASPCGEVLVGVLSARHHYDLRQAIRQTWLGYLRDHRHYRHRYGSHNHGN</sequence>
<evidence type="ECO:0000313" key="1">
    <source>
        <dbReference type="Ensembl" id="ENSHHUP00000028480.1"/>
    </source>
</evidence>
<organism evidence="1 2">
    <name type="scientific">Hucho hucho</name>
    <name type="common">huchen</name>
    <dbReference type="NCBI Taxonomy" id="62062"/>
    <lineage>
        <taxon>Eukaryota</taxon>
        <taxon>Metazoa</taxon>
        <taxon>Chordata</taxon>
        <taxon>Craniata</taxon>
        <taxon>Vertebrata</taxon>
        <taxon>Euteleostomi</taxon>
        <taxon>Actinopterygii</taxon>
        <taxon>Neopterygii</taxon>
        <taxon>Teleostei</taxon>
        <taxon>Protacanthopterygii</taxon>
        <taxon>Salmoniformes</taxon>
        <taxon>Salmonidae</taxon>
        <taxon>Salmoninae</taxon>
        <taxon>Hucho</taxon>
    </lineage>
</organism>
<dbReference type="Proteomes" id="UP000314982">
    <property type="component" value="Unassembled WGS sequence"/>
</dbReference>